<dbReference type="PANTHER" id="PTHR10627">
    <property type="entry name" value="SCP160"/>
    <property type="match status" value="1"/>
</dbReference>
<proteinExistence type="predicted"/>
<feature type="domain" description="K Homology" evidence="3">
    <location>
        <begin position="174"/>
        <end position="242"/>
    </location>
</feature>
<dbReference type="PANTHER" id="PTHR10627:SF31">
    <property type="entry name" value="DODECA-SATELLITE-BINDING PROTEIN 1, ISOFORM A"/>
    <property type="match status" value="1"/>
</dbReference>
<dbReference type="AlphaFoldDB" id="A0A1B6H2I8"/>
<evidence type="ECO:0000256" key="2">
    <source>
        <dbReference type="PROSITE-ProRule" id="PRU00117"/>
    </source>
</evidence>
<dbReference type="EMBL" id="GECZ01000898">
    <property type="protein sequence ID" value="JAS68871.1"/>
    <property type="molecule type" value="Transcribed_RNA"/>
</dbReference>
<feature type="domain" description="K Homology" evidence="3">
    <location>
        <begin position="246"/>
        <end position="315"/>
    </location>
</feature>
<dbReference type="GO" id="GO:0010468">
    <property type="term" value="P:regulation of gene expression"/>
    <property type="evidence" value="ECO:0007669"/>
    <property type="project" value="UniProtKB-ARBA"/>
</dbReference>
<dbReference type="GO" id="GO:0003729">
    <property type="term" value="F:mRNA binding"/>
    <property type="evidence" value="ECO:0007669"/>
    <property type="project" value="TreeGrafter"/>
</dbReference>
<dbReference type="SMART" id="SM00322">
    <property type="entry name" value="KH"/>
    <property type="match status" value="4"/>
</dbReference>
<dbReference type="PROSITE" id="PS50084">
    <property type="entry name" value="KH_TYPE_1"/>
    <property type="match status" value="2"/>
</dbReference>
<feature type="domain" description="K Homology" evidence="3">
    <location>
        <begin position="40"/>
        <end position="106"/>
    </location>
</feature>
<accession>A0A1B6H2I8</accession>
<feature type="non-terminal residue" evidence="4">
    <location>
        <position position="1"/>
    </location>
</feature>
<dbReference type="InterPro" id="IPR036612">
    <property type="entry name" value="KH_dom_type_1_sf"/>
</dbReference>
<feature type="domain" description="K Homology" evidence="3">
    <location>
        <begin position="320"/>
        <end position="385"/>
    </location>
</feature>
<keyword evidence="2" id="KW-0694">RNA-binding</keyword>
<dbReference type="InterPro" id="IPR004087">
    <property type="entry name" value="KH_dom"/>
</dbReference>
<gene>
    <name evidence="4" type="ORF">g.44563</name>
</gene>
<dbReference type="Gene3D" id="3.30.1370.10">
    <property type="entry name" value="K Homology domain, type 1"/>
    <property type="match status" value="3"/>
</dbReference>
<name>A0A1B6H2I8_9HEMI</name>
<dbReference type="InterPro" id="IPR004088">
    <property type="entry name" value="KH_dom_type_1"/>
</dbReference>
<protein>
    <recommendedName>
        <fullName evidence="3">K Homology domain-containing protein</fullName>
    </recommendedName>
</protein>
<dbReference type="Pfam" id="PF00013">
    <property type="entry name" value="KH_1"/>
    <property type="match status" value="2"/>
</dbReference>
<reference evidence="4" key="1">
    <citation type="submission" date="2015-11" db="EMBL/GenBank/DDBJ databases">
        <title>De novo transcriptome assembly of four potential Pierce s Disease insect vectors from Arizona vineyards.</title>
        <authorList>
            <person name="Tassone E.E."/>
        </authorList>
    </citation>
    <scope>NUCLEOTIDE SEQUENCE</scope>
</reference>
<keyword evidence="1" id="KW-0677">Repeat</keyword>
<evidence type="ECO:0000256" key="1">
    <source>
        <dbReference type="ARBA" id="ARBA00022737"/>
    </source>
</evidence>
<evidence type="ECO:0000313" key="4">
    <source>
        <dbReference type="EMBL" id="JAS68871.1"/>
    </source>
</evidence>
<organism evidence="4">
    <name type="scientific">Cuerna arida</name>
    <dbReference type="NCBI Taxonomy" id="1464854"/>
    <lineage>
        <taxon>Eukaryota</taxon>
        <taxon>Metazoa</taxon>
        <taxon>Ecdysozoa</taxon>
        <taxon>Arthropoda</taxon>
        <taxon>Hexapoda</taxon>
        <taxon>Insecta</taxon>
        <taxon>Pterygota</taxon>
        <taxon>Neoptera</taxon>
        <taxon>Paraneoptera</taxon>
        <taxon>Hemiptera</taxon>
        <taxon>Auchenorrhyncha</taxon>
        <taxon>Membracoidea</taxon>
        <taxon>Cicadellidae</taxon>
        <taxon>Cicadellinae</taxon>
        <taxon>Proconiini</taxon>
        <taxon>Cuerna</taxon>
    </lineage>
</organism>
<feature type="non-terminal residue" evidence="4">
    <location>
        <position position="443"/>
    </location>
</feature>
<dbReference type="SUPFAM" id="SSF54791">
    <property type="entry name" value="Eukaryotic type KH-domain (KH-domain type I)"/>
    <property type="match status" value="5"/>
</dbReference>
<evidence type="ECO:0000259" key="3">
    <source>
        <dbReference type="SMART" id="SM00322"/>
    </source>
</evidence>
<sequence length="443" mass="50395">RINVPPSHVEKDDIVVVGNRNGVYLTSVRIQEVLKSFEASYIVITFDVPKSQHKYIADRSTVNSLLTELNVIIEIPSIESDSTTVKLRGPVDNVGESLKVVYHRAFSMKKAEIKVLGHYQRYMQGDKNANMQHFKTNYPRVAIRFFKADDKVEVEGPINDVDVVCNELVSWMDGVTYSRMEIDGRFINRIIGRNGLNLVNLKTEFNVVINILDEEENRKFLVIVGKADDVQNAAKEIETQLKKFENEEDIKVPIEQKHHGAIIGSKGKNVREIRDKYPAVVINFPDQAEGADFVQIRGPREEVFAVRDFILEKVKEIEELSFTKQLKIGGDLYDFLAEKSILKLRKVQQDTQTKIDYYSNEELVVIIGREENVLKAEEVIKQALEEAPEVAVAEVHVPPKFIEIFCRLPVWALNAAIDNASEVSIKLENDMNSNLVKIKGEAE</sequence>